<sequence>MQGIQHMDTQDAGNQTEMTNSVLLAAASQMAEAPGSLENFRNHELAETLWQLHIQQHLQSLSSSDDPDGDLGQPIGTLHSPKELDPAAGDETFQATPSRIEHIKWTQEFITLIRSATLDNHNLDEATRERLRNPSCPRSDEELAA</sequence>
<gene>
    <name evidence="2" type="ORF">EST38_g13724</name>
</gene>
<organism evidence="2 3">
    <name type="scientific">Candolleomyces aberdarensis</name>
    <dbReference type="NCBI Taxonomy" id="2316362"/>
    <lineage>
        <taxon>Eukaryota</taxon>
        <taxon>Fungi</taxon>
        <taxon>Dikarya</taxon>
        <taxon>Basidiomycota</taxon>
        <taxon>Agaricomycotina</taxon>
        <taxon>Agaricomycetes</taxon>
        <taxon>Agaricomycetidae</taxon>
        <taxon>Agaricales</taxon>
        <taxon>Agaricineae</taxon>
        <taxon>Psathyrellaceae</taxon>
        <taxon>Candolleomyces</taxon>
    </lineage>
</organism>
<evidence type="ECO:0000313" key="2">
    <source>
        <dbReference type="EMBL" id="RXW12130.1"/>
    </source>
</evidence>
<dbReference type="AlphaFoldDB" id="A0A4Q2CZ27"/>
<evidence type="ECO:0000256" key="1">
    <source>
        <dbReference type="SAM" id="MobiDB-lite"/>
    </source>
</evidence>
<comment type="caution">
    <text evidence="2">The sequence shown here is derived from an EMBL/GenBank/DDBJ whole genome shotgun (WGS) entry which is preliminary data.</text>
</comment>
<dbReference type="OrthoDB" id="2742740at2759"/>
<name>A0A4Q2CZ27_9AGAR</name>
<feature type="region of interest" description="Disordered" evidence="1">
    <location>
        <begin position="57"/>
        <end position="98"/>
    </location>
</feature>
<protein>
    <submittedName>
        <fullName evidence="2">Uncharacterized protein</fullName>
    </submittedName>
</protein>
<keyword evidence="3" id="KW-1185">Reference proteome</keyword>
<proteinExistence type="predicted"/>
<feature type="region of interest" description="Disordered" evidence="1">
    <location>
        <begin position="125"/>
        <end position="145"/>
    </location>
</feature>
<feature type="compositionally biased region" description="Low complexity" evidence="1">
    <location>
        <begin position="57"/>
        <end position="74"/>
    </location>
</feature>
<dbReference type="Proteomes" id="UP000290288">
    <property type="component" value="Unassembled WGS sequence"/>
</dbReference>
<evidence type="ECO:0000313" key="3">
    <source>
        <dbReference type="Proteomes" id="UP000290288"/>
    </source>
</evidence>
<accession>A0A4Q2CZ27</accession>
<dbReference type="EMBL" id="SDEE01001393">
    <property type="protein sequence ID" value="RXW12130.1"/>
    <property type="molecule type" value="Genomic_DNA"/>
</dbReference>
<reference evidence="2 3" key="1">
    <citation type="submission" date="2019-01" db="EMBL/GenBank/DDBJ databases">
        <title>Draft genome sequence of Psathyrella aberdarensis IHI B618.</title>
        <authorList>
            <person name="Buettner E."/>
            <person name="Kellner H."/>
        </authorList>
    </citation>
    <scope>NUCLEOTIDE SEQUENCE [LARGE SCALE GENOMIC DNA]</scope>
    <source>
        <strain evidence="2 3">IHI B618</strain>
    </source>
</reference>